<organism evidence="2 3">
    <name type="scientific">Dyella flagellata</name>
    <dbReference type="NCBI Taxonomy" id="1867833"/>
    <lineage>
        <taxon>Bacteria</taxon>
        <taxon>Pseudomonadati</taxon>
        <taxon>Pseudomonadota</taxon>
        <taxon>Gammaproteobacteria</taxon>
        <taxon>Lysobacterales</taxon>
        <taxon>Rhodanobacteraceae</taxon>
        <taxon>Dyella</taxon>
    </lineage>
</organism>
<dbReference type="EMBL" id="BSOA01000010">
    <property type="protein sequence ID" value="GLQ87698.1"/>
    <property type="molecule type" value="Genomic_DNA"/>
</dbReference>
<comment type="caution">
    <text evidence="2">The sequence shown here is derived from an EMBL/GenBank/DDBJ whole genome shotgun (WGS) entry which is preliminary data.</text>
</comment>
<dbReference type="InterPro" id="IPR003959">
    <property type="entry name" value="ATPase_AAA_core"/>
</dbReference>
<dbReference type="Gene3D" id="3.40.50.300">
    <property type="entry name" value="P-loop containing nucleotide triphosphate hydrolases"/>
    <property type="match status" value="1"/>
</dbReference>
<dbReference type="Pfam" id="PF13304">
    <property type="entry name" value="AAA_21"/>
    <property type="match status" value="1"/>
</dbReference>
<accession>A0ABQ5X9F0</accession>
<dbReference type="InterPro" id="IPR051396">
    <property type="entry name" value="Bact_Antivir_Def_Nuclease"/>
</dbReference>
<dbReference type="PANTHER" id="PTHR43581:SF2">
    <property type="entry name" value="EXCINUCLEASE ATPASE SUBUNIT"/>
    <property type="match status" value="1"/>
</dbReference>
<evidence type="ECO:0000313" key="2">
    <source>
        <dbReference type="EMBL" id="GLQ87698.1"/>
    </source>
</evidence>
<reference evidence="3" key="1">
    <citation type="journal article" date="2019" name="Int. J. Syst. Evol. Microbiol.">
        <title>The Global Catalogue of Microorganisms (GCM) 10K type strain sequencing project: providing services to taxonomists for standard genome sequencing and annotation.</title>
        <authorList>
            <consortium name="The Broad Institute Genomics Platform"/>
            <consortium name="The Broad Institute Genome Sequencing Center for Infectious Disease"/>
            <person name="Wu L."/>
            <person name="Ma J."/>
        </authorList>
    </citation>
    <scope>NUCLEOTIDE SEQUENCE [LARGE SCALE GENOMIC DNA]</scope>
    <source>
        <strain evidence="3">NBRC 111981</strain>
    </source>
</reference>
<dbReference type="Proteomes" id="UP001156627">
    <property type="component" value="Unassembled WGS sequence"/>
</dbReference>
<keyword evidence="3" id="KW-1185">Reference proteome</keyword>
<dbReference type="InterPro" id="IPR027417">
    <property type="entry name" value="P-loop_NTPase"/>
</dbReference>
<proteinExistence type="predicted"/>
<evidence type="ECO:0000313" key="3">
    <source>
        <dbReference type="Proteomes" id="UP001156627"/>
    </source>
</evidence>
<name>A0ABQ5X9F0_9GAMM</name>
<gene>
    <name evidence="2" type="ORF">GCM10007898_12650</name>
</gene>
<dbReference type="SUPFAM" id="SSF52540">
    <property type="entry name" value="P-loop containing nucleoside triphosphate hydrolases"/>
    <property type="match status" value="1"/>
</dbReference>
<protein>
    <recommendedName>
        <fullName evidence="1">ATPase AAA-type core domain-containing protein</fullName>
    </recommendedName>
</protein>
<sequence>MVLAYGVTRLLDEEKTSLQVPISPLFDASHTLPNPEPWLRDLSDHRFNAVARALRIILALRDGDDIYREDDTGRRIMVRTQGRVAPLSQLSDGYKSLLALIVNIMSVLLKDRQDLEFAEGVVLIDEIESHLHPRWKMRVVGALRKALPRVQFIFTTHDPLCLRGMKHGEVVVMYRDQEGELHALAELPDVSKLRVDQLLTSEFFGLSSAIDPEQDKLAAQLSELAAIPESQLTDQQRRKRDELLANYPGVQIIGSSVDRQIVSQAITRHLDEQSQQSYWSHLDARKDSVKRILEALKRASEL</sequence>
<dbReference type="PANTHER" id="PTHR43581">
    <property type="entry name" value="ATP/GTP PHOSPHATASE"/>
    <property type="match status" value="1"/>
</dbReference>
<feature type="domain" description="ATPase AAA-type core" evidence="1">
    <location>
        <begin position="40"/>
        <end position="160"/>
    </location>
</feature>
<evidence type="ECO:0000259" key="1">
    <source>
        <dbReference type="Pfam" id="PF13304"/>
    </source>
</evidence>